<dbReference type="GO" id="GO:0009103">
    <property type="term" value="P:lipopolysaccharide biosynthetic process"/>
    <property type="evidence" value="ECO:0007669"/>
    <property type="project" value="TreeGrafter"/>
</dbReference>
<dbReference type="Gene3D" id="3.40.50.2000">
    <property type="entry name" value="Glycogen Phosphorylase B"/>
    <property type="match status" value="1"/>
</dbReference>
<dbReference type="PANTHER" id="PTHR46401:SF2">
    <property type="entry name" value="GLYCOSYLTRANSFERASE WBBK-RELATED"/>
    <property type="match status" value="1"/>
</dbReference>
<dbReference type="AlphaFoldDB" id="A0A7J4XK22"/>
<evidence type="ECO:0000259" key="3">
    <source>
        <dbReference type="Pfam" id="PF00534"/>
    </source>
</evidence>
<name>A0A7J4XK22_9BACE</name>
<keyword evidence="2" id="KW-0812">Transmembrane</keyword>
<protein>
    <submittedName>
        <fullName evidence="4">Glycosyltransferase family 4 protein</fullName>
    </submittedName>
</protein>
<evidence type="ECO:0000313" key="5">
    <source>
        <dbReference type="Proteomes" id="UP000422221"/>
    </source>
</evidence>
<feature type="transmembrane region" description="Helical" evidence="2">
    <location>
        <begin position="64"/>
        <end position="81"/>
    </location>
</feature>
<proteinExistence type="predicted"/>
<keyword evidence="1 4" id="KW-0808">Transferase</keyword>
<keyword evidence="2" id="KW-1133">Transmembrane helix</keyword>
<dbReference type="EMBL" id="VWMK01000006">
    <property type="protein sequence ID" value="KAA3766727.1"/>
    <property type="molecule type" value="Genomic_DNA"/>
</dbReference>
<dbReference type="SUPFAM" id="SSF53756">
    <property type="entry name" value="UDP-Glycosyltransferase/glycogen phosphorylase"/>
    <property type="match status" value="1"/>
</dbReference>
<evidence type="ECO:0000256" key="2">
    <source>
        <dbReference type="SAM" id="Phobius"/>
    </source>
</evidence>
<gene>
    <name evidence="4" type="ORF">F3F73_07575</name>
</gene>
<evidence type="ECO:0000256" key="1">
    <source>
        <dbReference type="ARBA" id="ARBA00022679"/>
    </source>
</evidence>
<reference evidence="4 5" key="1">
    <citation type="journal article" date="2019" name="Nat. Med.">
        <title>A library of human gut bacterial isolates paired with longitudinal multiomics data enables mechanistic microbiome research.</title>
        <authorList>
            <person name="Poyet M."/>
            <person name="Groussin M."/>
            <person name="Gibbons S.M."/>
            <person name="Avila-Pacheco J."/>
            <person name="Jiang X."/>
            <person name="Kearney S.M."/>
            <person name="Perrotta A.R."/>
            <person name="Berdy B."/>
            <person name="Zhao S."/>
            <person name="Lieberman T.D."/>
            <person name="Swanson P.K."/>
            <person name="Smith M."/>
            <person name="Roesemann S."/>
            <person name="Alexander J.E."/>
            <person name="Rich S.A."/>
            <person name="Livny J."/>
            <person name="Vlamakis H."/>
            <person name="Clish C."/>
            <person name="Bullock K."/>
            <person name="Deik A."/>
            <person name="Scott J."/>
            <person name="Pierce K.A."/>
            <person name="Xavier R.J."/>
            <person name="Alm E.J."/>
        </authorList>
    </citation>
    <scope>NUCLEOTIDE SEQUENCE [LARGE SCALE GENOMIC DNA]</scope>
    <source>
        <strain evidence="4 5">BIOML-A10</strain>
    </source>
</reference>
<dbReference type="InterPro" id="IPR001296">
    <property type="entry name" value="Glyco_trans_1"/>
</dbReference>
<dbReference type="GO" id="GO:0016757">
    <property type="term" value="F:glycosyltransferase activity"/>
    <property type="evidence" value="ECO:0007669"/>
    <property type="project" value="InterPro"/>
</dbReference>
<feature type="transmembrane region" description="Helical" evidence="2">
    <location>
        <begin position="87"/>
        <end position="105"/>
    </location>
</feature>
<feature type="domain" description="Glycosyl transferase family 1" evidence="3">
    <location>
        <begin position="227"/>
        <end position="325"/>
    </location>
</feature>
<sequence length="352" mass="41284">MQYKLISDNPFNQLLDIMKNIILADFNVPQDWAFSKELSKDNKKWEVRCCKSNTKFHHTKIGNLLRYFLYFAFPLLIIPIRKRYNYIVGWQQFYAINMAFWLRLLHLKRKNKIIIMTFIYKRKEGILGNIYHKYIHYSITNKHIKNIICHSQNEVKYYTDLFGLPKDIVRFIPLGIDVMKIADEPNNDNSSSFIFSTGRSNRNYIFLTTALSDTAYTLKIACEDNIQGNEHTEIIHNCYGNQMLNILKRSYCVCIPLEKPDISSGQLVVLQAMQLGKPIIITRTDSIADYIINNYNGFIIGNDKKELLEKLSLLYSNPNIYRTMSLNCISYFNNNFTLDRMAQNLSNIININ</sequence>
<dbReference type="PANTHER" id="PTHR46401">
    <property type="entry name" value="GLYCOSYLTRANSFERASE WBBK-RELATED"/>
    <property type="match status" value="1"/>
</dbReference>
<keyword evidence="2" id="KW-0472">Membrane</keyword>
<dbReference type="Pfam" id="PF00534">
    <property type="entry name" value="Glycos_transf_1"/>
    <property type="match status" value="1"/>
</dbReference>
<dbReference type="RefSeq" id="WP_130058930.1">
    <property type="nucleotide sequence ID" value="NZ_VWMF01000008.1"/>
</dbReference>
<evidence type="ECO:0000313" key="4">
    <source>
        <dbReference type="EMBL" id="KAA3766727.1"/>
    </source>
</evidence>
<dbReference type="Proteomes" id="UP000422221">
    <property type="component" value="Unassembled WGS sequence"/>
</dbReference>
<organism evidence="4 5">
    <name type="scientific">Bacteroides salyersiae</name>
    <dbReference type="NCBI Taxonomy" id="291644"/>
    <lineage>
        <taxon>Bacteria</taxon>
        <taxon>Pseudomonadati</taxon>
        <taxon>Bacteroidota</taxon>
        <taxon>Bacteroidia</taxon>
        <taxon>Bacteroidales</taxon>
        <taxon>Bacteroidaceae</taxon>
        <taxon>Bacteroides</taxon>
    </lineage>
</organism>
<comment type="caution">
    <text evidence="4">The sequence shown here is derived from an EMBL/GenBank/DDBJ whole genome shotgun (WGS) entry which is preliminary data.</text>
</comment>
<accession>A0A7J4XK22</accession>